<dbReference type="InterPro" id="IPR006665">
    <property type="entry name" value="OmpA-like"/>
</dbReference>
<proteinExistence type="predicted"/>
<dbReference type="GO" id="GO:0016020">
    <property type="term" value="C:membrane"/>
    <property type="evidence" value="ECO:0007669"/>
    <property type="project" value="UniProtKB-UniRule"/>
</dbReference>
<name>A0A2S7IKY2_9BACT</name>
<keyword evidence="3" id="KW-0812">Transmembrane</keyword>
<evidence type="ECO:0000313" key="6">
    <source>
        <dbReference type="Proteomes" id="UP000239590"/>
    </source>
</evidence>
<evidence type="ECO:0000313" key="5">
    <source>
        <dbReference type="EMBL" id="PQA58299.1"/>
    </source>
</evidence>
<keyword evidence="6" id="KW-1185">Reference proteome</keyword>
<keyword evidence="1 3" id="KW-0472">Membrane</keyword>
<dbReference type="OrthoDB" id="9782229at2"/>
<dbReference type="PROSITE" id="PS51123">
    <property type="entry name" value="OMPA_2"/>
    <property type="match status" value="1"/>
</dbReference>
<sequence>MDLIQLAQAHLNPSTVDKISDYLNESTPHTAVGLNAALPAILGGFIEKATTPQGLSLISDVLKKERIDSGLSEWSTSIKTVLDIQKLISRGSPIVETLFNGQTGNLINRIASLADISHTSSSSLLSIAASVLTYLIGKEDSTPSGLFRLFTNQKESVLAALPAGLTHFFTFSQPTDFVTEKAQTPVAEASKSSNSWLLWLLLLLAIIAGIYFFKSCTTEKETGISKETQPESVTTLDTMVIVHKKLSTGVDLSFGEASIENQLIQFIEDEALKVDKTTWFNFRKLTFKSGSNEIDSTSMQEVRNIYEIMQAYPEVHLKIGGYTDNTGSAETNLKLSQERARNVQMALEKMGISSSRLDAEGYGQEHPIASNETQAGRDQNRRIAVRITRK</sequence>
<feature type="domain" description="OmpA-like" evidence="4">
    <location>
        <begin position="274"/>
        <end position="390"/>
    </location>
</feature>
<feature type="transmembrane region" description="Helical" evidence="3">
    <location>
        <begin position="196"/>
        <end position="213"/>
    </location>
</feature>
<dbReference type="EMBL" id="PTRA01000001">
    <property type="protein sequence ID" value="PQA58299.1"/>
    <property type="molecule type" value="Genomic_DNA"/>
</dbReference>
<accession>A0A2S7IKY2</accession>
<organism evidence="5 6">
    <name type="scientific">Siphonobacter curvatus</name>
    <dbReference type="NCBI Taxonomy" id="2094562"/>
    <lineage>
        <taxon>Bacteria</taxon>
        <taxon>Pseudomonadati</taxon>
        <taxon>Bacteroidota</taxon>
        <taxon>Cytophagia</taxon>
        <taxon>Cytophagales</taxon>
        <taxon>Cytophagaceae</taxon>
        <taxon>Siphonobacter</taxon>
    </lineage>
</organism>
<feature type="region of interest" description="Disordered" evidence="2">
    <location>
        <begin position="371"/>
        <end position="390"/>
    </location>
</feature>
<evidence type="ECO:0000256" key="3">
    <source>
        <dbReference type="SAM" id="Phobius"/>
    </source>
</evidence>
<reference evidence="6" key="1">
    <citation type="submission" date="2018-02" db="EMBL/GenBank/DDBJ databases">
        <title>Genome sequencing of Solimonas sp. HR-BB.</title>
        <authorList>
            <person name="Lee Y."/>
            <person name="Jeon C.O."/>
        </authorList>
    </citation>
    <scope>NUCLEOTIDE SEQUENCE [LARGE SCALE GENOMIC DNA]</scope>
    <source>
        <strain evidence="6">HR-U</strain>
    </source>
</reference>
<evidence type="ECO:0000256" key="2">
    <source>
        <dbReference type="SAM" id="MobiDB-lite"/>
    </source>
</evidence>
<dbReference type="Gene3D" id="3.30.1330.60">
    <property type="entry name" value="OmpA-like domain"/>
    <property type="match status" value="1"/>
</dbReference>
<gene>
    <name evidence="5" type="ORF">C5O19_01065</name>
</gene>
<dbReference type="Pfam" id="PF06078">
    <property type="entry name" value="DUF937"/>
    <property type="match status" value="1"/>
</dbReference>
<comment type="caution">
    <text evidence="5">The sequence shown here is derived from an EMBL/GenBank/DDBJ whole genome shotgun (WGS) entry which is preliminary data.</text>
</comment>
<dbReference type="SUPFAM" id="SSF103088">
    <property type="entry name" value="OmpA-like"/>
    <property type="match status" value="1"/>
</dbReference>
<protein>
    <recommendedName>
        <fullName evidence="4">OmpA-like domain-containing protein</fullName>
    </recommendedName>
</protein>
<dbReference type="PRINTS" id="PR01023">
    <property type="entry name" value="NAFLGMOTY"/>
</dbReference>
<dbReference type="InterPro" id="IPR009282">
    <property type="entry name" value="DUF937"/>
</dbReference>
<evidence type="ECO:0000256" key="1">
    <source>
        <dbReference type="PROSITE-ProRule" id="PRU00473"/>
    </source>
</evidence>
<dbReference type="Pfam" id="PF00691">
    <property type="entry name" value="OmpA"/>
    <property type="match status" value="1"/>
</dbReference>
<dbReference type="Proteomes" id="UP000239590">
    <property type="component" value="Unassembled WGS sequence"/>
</dbReference>
<evidence type="ECO:0000259" key="4">
    <source>
        <dbReference type="PROSITE" id="PS51123"/>
    </source>
</evidence>
<dbReference type="RefSeq" id="WP_104709527.1">
    <property type="nucleotide sequence ID" value="NZ_PTRA01000001.1"/>
</dbReference>
<dbReference type="InterPro" id="IPR050330">
    <property type="entry name" value="Bact_OuterMem_StrucFunc"/>
</dbReference>
<dbReference type="CDD" id="cd07185">
    <property type="entry name" value="OmpA_C-like"/>
    <property type="match status" value="1"/>
</dbReference>
<dbReference type="PANTHER" id="PTHR30329:SF21">
    <property type="entry name" value="LIPOPROTEIN YIAD-RELATED"/>
    <property type="match status" value="1"/>
</dbReference>
<dbReference type="InterPro" id="IPR036737">
    <property type="entry name" value="OmpA-like_sf"/>
</dbReference>
<dbReference type="AlphaFoldDB" id="A0A2S7IKY2"/>
<keyword evidence="3" id="KW-1133">Transmembrane helix</keyword>
<dbReference type="PANTHER" id="PTHR30329">
    <property type="entry name" value="STATOR ELEMENT OF FLAGELLAR MOTOR COMPLEX"/>
    <property type="match status" value="1"/>
</dbReference>